<dbReference type="RefSeq" id="XP_001223246.1">
    <property type="nucleotide sequence ID" value="XM_001223245.1"/>
</dbReference>
<accession>Q2H2G4</accession>
<evidence type="ECO:0000313" key="2">
    <source>
        <dbReference type="EMBL" id="EAQ87413.1"/>
    </source>
</evidence>
<dbReference type="GeneID" id="4392388"/>
<dbReference type="AlphaFoldDB" id="Q2H2G4"/>
<dbReference type="HOGENOM" id="CLU_003335_0_0_1"/>
<reference evidence="3" key="1">
    <citation type="journal article" date="2015" name="Genome Announc.">
        <title>Draft genome sequence of the cellulolytic fungus Chaetomium globosum.</title>
        <authorList>
            <person name="Cuomo C.A."/>
            <person name="Untereiner W.A."/>
            <person name="Ma L.-J."/>
            <person name="Grabherr M."/>
            <person name="Birren B.W."/>
        </authorList>
    </citation>
    <scope>NUCLEOTIDE SEQUENCE [LARGE SCALE GENOMIC DNA]</scope>
    <source>
        <strain evidence="3">ATCC 6205 / CBS 148.51 / DSM 1962 / NBRC 6347 / NRRL 1970</strain>
    </source>
</reference>
<evidence type="ECO:0000313" key="3">
    <source>
        <dbReference type="Proteomes" id="UP000001056"/>
    </source>
</evidence>
<dbReference type="EMBL" id="CH408032">
    <property type="protein sequence ID" value="EAQ87413.1"/>
    <property type="molecule type" value="Genomic_DNA"/>
</dbReference>
<dbReference type="VEuPathDB" id="FungiDB:CHGG_04032"/>
<organism evidence="2 3">
    <name type="scientific">Chaetomium globosum (strain ATCC 6205 / CBS 148.51 / DSM 1962 / NBRC 6347 / NRRL 1970)</name>
    <name type="common">Soil fungus</name>
    <dbReference type="NCBI Taxonomy" id="306901"/>
    <lineage>
        <taxon>Eukaryota</taxon>
        <taxon>Fungi</taxon>
        <taxon>Dikarya</taxon>
        <taxon>Ascomycota</taxon>
        <taxon>Pezizomycotina</taxon>
        <taxon>Sordariomycetes</taxon>
        <taxon>Sordariomycetidae</taxon>
        <taxon>Sordariales</taxon>
        <taxon>Chaetomiaceae</taxon>
        <taxon>Chaetomium</taxon>
    </lineage>
</organism>
<dbReference type="eggNOG" id="ENOG502RVSP">
    <property type="taxonomic scope" value="Eukaryota"/>
</dbReference>
<dbReference type="Proteomes" id="UP000001056">
    <property type="component" value="Unassembled WGS sequence"/>
</dbReference>
<sequence length="1073" mass="120849">MWRFINNSVAPRLKVPKRAPEDPTEFASAWKRRKDAEVTLASETQQQQKSSAPLMQNEDDRTEPIAAVEDWLFSAEFNDRIEPPSDTTPVDQELDELADLPPPAPEDEAVNSDTLTTMKIIQQALAEAELSECTQPLADEPALPPSALLENLSPPEAEEDVGFEDPYNQDVGPSVQNDAGVEVLPDNAELDSSEPIHHTPKPFNMSPFIFAFALWEKKHNISRTAHSHLLEVLQLATSLDEFQRIPQRKDKLSRQMRNILPLSTLRQSTVKLDQAQMGSSTRLDTTVLAFDMESLAVSLLSSSAISDKVYRGFAQIVEGPVLEPWQARWWGESVRSTSGKFFSYADSGPILPSDFVYWRCAPAEPAWPCTSGQCRNLHMGRVRYCGIDARTEHPQNATVKIQRVFRRSDLPVDWQAAMDSTVSADIGTESTELVMEVKQRLFTLPCTHCPAPPWGWSSTTSSTPQTANTSLRQASSSSGRDTIITKFVGDDKISLPWALFCDAFGLYNNMYRATMGFYLTGLFFEEVVAREEGKGFSHSHWRPHGTDLAEHRPVVVPYEDFGFRENILGLVAEMSSCNIPIDQRGNLEYNIIDNGRYYMQHLDNISFVRGLSSKRAKDEAEKRLGVVCNGEVMANITKLFPALDVLRSRPIDAAHSEFAGIARVMLDVLFMPDGLLLEPARNELAKVYQDFTFPPGWSALQNPKTHRGSYKMNEHARSSVLTPVILRCWLRPRHVRPDLHELLVRFAPQFLDTSIRFPYNFAAVNASDWIIVAFWSFTLSVLTIFGRNLTDLYDDFARVTLHGRKAVQFLFHVLGEAKKLAGIRGEEKRQKADAQKPRGASRVSLSAAATISAIHAHSGLSHPTQTVPPPPPSVVSIMSTTRQRKSPEQKSNEYLNIKGLPNIHQILHLPLHEAEYGCRLTLTFTGETKHKDYISDVFATNSRDPAPTLIRRENERQAISFALAGCFENRFPDVHNAFSVLRPAWVKSRRDPLLKVLSPRQEKDSCEFMQLFRAALSKDYNRPFVMSWGKGQFQWAEKLSFAIRESTTRRLFTLGNFIRVLGGDLRYLDNCTA</sequence>
<dbReference type="OrthoDB" id="5372708at2759"/>
<protein>
    <submittedName>
        <fullName evidence="2">Uncharacterized protein</fullName>
    </submittedName>
</protein>
<keyword evidence="3" id="KW-1185">Reference proteome</keyword>
<feature type="region of interest" description="Disordered" evidence="1">
    <location>
        <begin position="37"/>
        <end position="61"/>
    </location>
</feature>
<name>Q2H2G4_CHAGB</name>
<gene>
    <name evidence="2" type="ORF">CHGG_04032</name>
</gene>
<dbReference type="InParanoid" id="Q2H2G4"/>
<evidence type="ECO:0000256" key="1">
    <source>
        <dbReference type="SAM" id="MobiDB-lite"/>
    </source>
</evidence>
<feature type="region of interest" description="Disordered" evidence="1">
    <location>
        <begin position="137"/>
        <end position="177"/>
    </location>
</feature>
<feature type="compositionally biased region" description="Polar residues" evidence="1">
    <location>
        <begin position="41"/>
        <end position="54"/>
    </location>
</feature>
<proteinExistence type="predicted"/>